<evidence type="ECO:0000256" key="3">
    <source>
        <dbReference type="ARBA" id="ARBA00022448"/>
    </source>
</evidence>
<feature type="region of interest" description="Disordered" evidence="9">
    <location>
        <begin position="1"/>
        <end position="23"/>
    </location>
</feature>
<evidence type="ECO:0000256" key="1">
    <source>
        <dbReference type="ARBA" id="ARBA00004496"/>
    </source>
</evidence>
<dbReference type="InterPro" id="IPR058584">
    <property type="entry name" value="IMB1_TNPO1-like_TPR"/>
</dbReference>
<dbReference type="GO" id="GO:0031267">
    <property type="term" value="F:small GTPase binding"/>
    <property type="evidence" value="ECO:0007669"/>
    <property type="project" value="InterPro"/>
</dbReference>
<dbReference type="InterPro" id="IPR001494">
    <property type="entry name" value="Importin-beta_N"/>
</dbReference>
<dbReference type="InterPro" id="IPR016024">
    <property type="entry name" value="ARM-type_fold"/>
</dbReference>
<dbReference type="SMART" id="SM00913">
    <property type="entry name" value="IBN_N"/>
    <property type="match status" value="1"/>
</dbReference>
<comment type="subcellular location">
    <subcellularLocation>
        <location evidence="1">Cytoplasm</location>
    </subcellularLocation>
</comment>
<keyword evidence="6" id="KW-0653">Protein transport</keyword>
<evidence type="ECO:0000313" key="12">
    <source>
        <dbReference type="Proteomes" id="UP000267251"/>
    </source>
</evidence>
<dbReference type="Gene3D" id="1.25.10.10">
    <property type="entry name" value="Leucine-rich Repeat Variant"/>
    <property type="match status" value="1"/>
</dbReference>
<dbReference type="OrthoDB" id="10263328at2759"/>
<dbReference type="Proteomes" id="UP000267251">
    <property type="component" value="Unassembled WGS sequence"/>
</dbReference>
<dbReference type="Pfam" id="PF25574">
    <property type="entry name" value="TPR_IMB1"/>
    <property type="match status" value="1"/>
</dbReference>
<evidence type="ECO:0000256" key="6">
    <source>
        <dbReference type="ARBA" id="ARBA00022927"/>
    </source>
</evidence>
<accession>A0A4P9YB50</accession>
<dbReference type="EMBL" id="KZ987738">
    <property type="protein sequence ID" value="RKP15350.1"/>
    <property type="molecule type" value="Genomic_DNA"/>
</dbReference>
<proteinExistence type="inferred from homology"/>
<feature type="domain" description="Importin N-terminal" evidence="10">
    <location>
        <begin position="23"/>
        <end position="103"/>
    </location>
</feature>
<dbReference type="InterPro" id="IPR011989">
    <property type="entry name" value="ARM-like"/>
</dbReference>
<keyword evidence="4" id="KW-0963">Cytoplasm</keyword>
<dbReference type="Pfam" id="PF13513">
    <property type="entry name" value="HEAT_EZ"/>
    <property type="match status" value="1"/>
</dbReference>
<dbReference type="Pfam" id="PF23271">
    <property type="entry name" value="HEAT_GCN1"/>
    <property type="match status" value="1"/>
</dbReference>
<evidence type="ECO:0000256" key="5">
    <source>
        <dbReference type="ARBA" id="ARBA00022737"/>
    </source>
</evidence>
<gene>
    <name evidence="11" type="ORF">BJ684DRAFT_7147</name>
</gene>
<evidence type="ECO:0000256" key="8">
    <source>
        <dbReference type="ARBA" id="ARBA00083566"/>
    </source>
</evidence>
<feature type="compositionally biased region" description="Polar residues" evidence="9">
    <location>
        <begin position="9"/>
        <end position="23"/>
    </location>
</feature>
<keyword evidence="12" id="KW-1185">Reference proteome</keyword>
<comment type="similarity">
    <text evidence="2">Belongs to the importin beta family. Importin beta-1 subfamily.</text>
</comment>
<evidence type="ECO:0000256" key="9">
    <source>
        <dbReference type="SAM" id="MobiDB-lite"/>
    </source>
</evidence>
<dbReference type="PROSITE" id="PS50166">
    <property type="entry name" value="IMPORTIN_B_NT"/>
    <property type="match status" value="1"/>
</dbReference>
<evidence type="ECO:0000256" key="4">
    <source>
        <dbReference type="ARBA" id="ARBA00022490"/>
    </source>
</evidence>
<dbReference type="GO" id="GO:0006606">
    <property type="term" value="P:protein import into nucleus"/>
    <property type="evidence" value="ECO:0007669"/>
    <property type="project" value="InterPro"/>
</dbReference>
<name>A0A4P9YB50_9FUNG</name>
<dbReference type="AlphaFoldDB" id="A0A4P9YB50"/>
<dbReference type="FunFam" id="1.25.10.10:FF:000027">
    <property type="entry name" value="Importin subunit beta-1"/>
    <property type="match status" value="1"/>
</dbReference>
<dbReference type="InterPro" id="IPR057546">
    <property type="entry name" value="HEAT_GCN1"/>
</dbReference>
<dbReference type="InterPro" id="IPR040122">
    <property type="entry name" value="Importin_beta"/>
</dbReference>
<dbReference type="GO" id="GO:0005737">
    <property type="term" value="C:cytoplasm"/>
    <property type="evidence" value="ECO:0007669"/>
    <property type="project" value="UniProtKB-SubCell"/>
</dbReference>
<evidence type="ECO:0000313" key="11">
    <source>
        <dbReference type="EMBL" id="RKP15350.1"/>
    </source>
</evidence>
<evidence type="ECO:0000256" key="2">
    <source>
        <dbReference type="ARBA" id="ARBA00010907"/>
    </source>
</evidence>
<keyword evidence="5" id="KW-0677">Repeat</keyword>
<dbReference type="PANTHER" id="PTHR10527">
    <property type="entry name" value="IMPORTIN BETA"/>
    <property type="match status" value="1"/>
</dbReference>
<dbReference type="SUPFAM" id="SSF48371">
    <property type="entry name" value="ARM repeat"/>
    <property type="match status" value="1"/>
</dbReference>
<evidence type="ECO:0000256" key="7">
    <source>
        <dbReference type="ARBA" id="ARBA00079884"/>
    </source>
</evidence>
<reference evidence="12" key="1">
    <citation type="journal article" date="2018" name="Nat. Microbiol.">
        <title>Leveraging single-cell genomics to expand the fungal tree of life.</title>
        <authorList>
            <person name="Ahrendt S.R."/>
            <person name="Quandt C.A."/>
            <person name="Ciobanu D."/>
            <person name="Clum A."/>
            <person name="Salamov A."/>
            <person name="Andreopoulos B."/>
            <person name="Cheng J.F."/>
            <person name="Woyke T."/>
            <person name="Pelin A."/>
            <person name="Henrissat B."/>
            <person name="Reynolds N.K."/>
            <person name="Benny G.L."/>
            <person name="Smith M.E."/>
            <person name="James T.Y."/>
            <person name="Grigoriev I.V."/>
        </authorList>
    </citation>
    <scope>NUCLEOTIDE SEQUENCE [LARGE SCALE GENOMIC DNA]</scope>
</reference>
<dbReference type="Pfam" id="PF03810">
    <property type="entry name" value="IBN_N"/>
    <property type="match status" value="1"/>
</dbReference>
<evidence type="ECO:0000259" key="10">
    <source>
        <dbReference type="PROSITE" id="PS50166"/>
    </source>
</evidence>
<protein>
    <recommendedName>
        <fullName evidence="7">Importin-95</fullName>
    </recommendedName>
    <alternativeName>
        <fullName evidence="8">Karyopherin-95</fullName>
    </alternativeName>
</protein>
<sequence length="897" mass="96996">MDGSLGEILSNTLSPVQETRQNATQRLEQAAKENFPEFVSALSTVLSKEDAPESVRNAAGLVLKNTLSAQDYTRYEEQKARWFSLDPSLRSQAKAMTLQTLHSPVSSARRVAGQAVAEMARVELPENQWPELIPVLLANVNESPAEAVGLKDATIQAIGYLCESVSDAVLSPHLNSILTAVVRGIASDQEASVQYSALTALYNAFPFIESNFTREHERNYIMQVVCEATQHPSPTVKIAAFSNLVRAMQLYYAYMSPYMQKALFGLTIQGMQSEEEGVALQAIEFWATVCDCEYDLDLDAQERALAGEDGSGEGGEGVQNYRFAAQAYGDIATVLLWLLTQQDEDADEDEWGKAMAAATCLSLFANTIHDAAVPPVVSFVETNIQSSSWNLREAAVMAFGSILEGPTPERLASLVNDALPLLVSMVQDPVVAVKDSAAWTLGRVCEHMMRQLDPNSQVPPVVGALIQGLGDSPRVSTNCSYGIMCLADSLSHISSDAAKEHGGRSERAWALTPFYESLLTALSAVCDRPGNEGNCRTAAFEAIAALVRGAPDSTVNLLATVLTSMLGRLDGSVERGTAQVVGMDDRLALQDLQSSLCGVISEVTRRVGGDLGESGADRVMHSLLALIRPSNKDTFSSPVMEDAMLAVGSVIQGVGPGFSRYLDSFLPILYSALHHWKDLELYRIAVGLVGDLSRALGPGLSVASDALMSLLMQALASPMVDGSVKPSILAVFGVVALALGALFEPYLDTVMISALQGASTFPSSYDDPLQVAYACEVREALIECLTSVLQGLRGDGKAALLQNYISAWFNWLKQLTQEPPSSPTRTSEILYGVVGLLGDIAEAFPRGEVSSLLSQPWVDQWIREARAFRDPQGLYKSKRDMIRWSREMVKRARQPTA</sequence>
<keyword evidence="3" id="KW-0813">Transport</keyword>
<organism evidence="11 12">
    <name type="scientific">Piptocephalis cylindrospora</name>
    <dbReference type="NCBI Taxonomy" id="1907219"/>
    <lineage>
        <taxon>Eukaryota</taxon>
        <taxon>Fungi</taxon>
        <taxon>Fungi incertae sedis</taxon>
        <taxon>Zoopagomycota</taxon>
        <taxon>Zoopagomycotina</taxon>
        <taxon>Zoopagomycetes</taxon>
        <taxon>Zoopagales</taxon>
        <taxon>Piptocephalidaceae</taxon>
        <taxon>Piptocephalis</taxon>
    </lineage>
</organism>